<reference evidence="1" key="1">
    <citation type="submission" date="2019-09" db="EMBL/GenBank/DDBJ databases">
        <authorList>
            <person name="Rodrigo-Torres L."/>
            <person name="Arahal R. D."/>
            <person name="Lucena T."/>
        </authorList>
    </citation>
    <scope>NUCLEOTIDE SEQUENCE</scope>
    <source>
        <strain evidence="1">ISS653</strain>
    </source>
</reference>
<organism evidence="1 2">
    <name type="scientific">Mesonia oceanica</name>
    <dbReference type="NCBI Taxonomy" id="2687242"/>
    <lineage>
        <taxon>Bacteria</taxon>
        <taxon>Pseudomonadati</taxon>
        <taxon>Bacteroidota</taxon>
        <taxon>Flavobacteriia</taxon>
        <taxon>Flavobacteriales</taxon>
        <taxon>Flavobacteriaceae</taxon>
        <taxon>Mesonia</taxon>
    </lineage>
</organism>
<evidence type="ECO:0000313" key="2">
    <source>
        <dbReference type="Proteomes" id="UP000356253"/>
    </source>
</evidence>
<accession>A0AC61Y6W5</accession>
<name>A0AC61Y6W5_9FLAO</name>
<sequence>MGIYRKWIDIKIKSLNFSKQTDNYLSISLNLYVF</sequence>
<proteinExistence type="predicted"/>
<evidence type="ECO:0000313" key="1">
    <source>
        <dbReference type="EMBL" id="VVU99647.1"/>
    </source>
</evidence>
<gene>
    <name evidence="1" type="ORF">FVB9532_00903</name>
</gene>
<comment type="caution">
    <text evidence="1">The sequence shown here is derived from an EMBL/GenBank/DDBJ whole genome shotgun (WGS) entry which is preliminary data.</text>
</comment>
<protein>
    <submittedName>
        <fullName evidence="1">Uncharacterized protein</fullName>
    </submittedName>
</protein>
<dbReference type="Proteomes" id="UP000356253">
    <property type="component" value="Unassembled WGS sequence"/>
</dbReference>
<keyword evidence="2" id="KW-1185">Reference proteome</keyword>
<dbReference type="EMBL" id="CABVMM010000003">
    <property type="protein sequence ID" value="VVU99647.1"/>
    <property type="molecule type" value="Genomic_DNA"/>
</dbReference>